<gene>
    <name evidence="2" type="ORF">SAMN04488122_5931</name>
</gene>
<evidence type="ECO:0000259" key="1">
    <source>
        <dbReference type="Pfam" id="PF00149"/>
    </source>
</evidence>
<dbReference type="PANTHER" id="PTHR42850:SF4">
    <property type="entry name" value="ZINC-DEPENDENT ENDOPOLYPHOSPHATASE"/>
    <property type="match status" value="1"/>
</dbReference>
<dbReference type="PANTHER" id="PTHR42850">
    <property type="entry name" value="METALLOPHOSPHOESTERASE"/>
    <property type="match status" value="1"/>
</dbReference>
<reference evidence="3" key="1">
    <citation type="submission" date="2016-10" db="EMBL/GenBank/DDBJ databases">
        <authorList>
            <person name="Varghese N."/>
            <person name="Submissions S."/>
        </authorList>
    </citation>
    <scope>NUCLEOTIDE SEQUENCE [LARGE SCALE GENOMIC DNA]</scope>
    <source>
        <strain evidence="3">DSM 3695</strain>
    </source>
</reference>
<evidence type="ECO:0000313" key="3">
    <source>
        <dbReference type="Proteomes" id="UP000199310"/>
    </source>
</evidence>
<dbReference type="InterPro" id="IPR029052">
    <property type="entry name" value="Metallo-depent_PP-like"/>
</dbReference>
<dbReference type="CDD" id="cd00144">
    <property type="entry name" value="MPP_PPP_family"/>
    <property type="match status" value="1"/>
</dbReference>
<dbReference type="GO" id="GO:0110154">
    <property type="term" value="P:RNA decapping"/>
    <property type="evidence" value="ECO:0007669"/>
    <property type="project" value="TreeGrafter"/>
</dbReference>
<dbReference type="Proteomes" id="UP000199310">
    <property type="component" value="Unassembled WGS sequence"/>
</dbReference>
<dbReference type="Gene3D" id="3.60.21.10">
    <property type="match status" value="1"/>
</dbReference>
<dbReference type="EMBL" id="FOJG01000002">
    <property type="protein sequence ID" value="SEW54139.1"/>
    <property type="molecule type" value="Genomic_DNA"/>
</dbReference>
<dbReference type="InterPro" id="IPR006186">
    <property type="entry name" value="Ser/Thr-sp_prot-phosphatase"/>
</dbReference>
<dbReference type="PRINTS" id="PR00114">
    <property type="entry name" value="STPHPHTASE"/>
</dbReference>
<dbReference type="OrthoDB" id="9808081at2"/>
<feature type="domain" description="Calcineurin-like phosphoesterase" evidence="1">
    <location>
        <begin position="5"/>
        <end position="104"/>
    </location>
</feature>
<proteinExistence type="predicted"/>
<dbReference type="GO" id="GO:0005737">
    <property type="term" value="C:cytoplasm"/>
    <property type="evidence" value="ECO:0007669"/>
    <property type="project" value="TreeGrafter"/>
</dbReference>
<sequence length="243" mass="27944">MPATYVIGDIHGALKALKQLITRIAPKEEDTLIFLGDYVDGWSESAEVITWLMELEKQYHCIFIKGNHDAWCESWLHGIMPEASWQRNGGKETVESFNKLSPEQLAIHTQFLERMLPYHIDHQNRLYIHAGFTSTHGPAHERFEPMLYWDRSLWELALALDPLIPKDSNRYPKRLALFHEIYIGHTPSLNYGEVMPMIAANVHNVDTGAAFTGKISGMNADTKQVWQSDTVQLLYPDERGRNR</sequence>
<dbReference type="Pfam" id="PF00149">
    <property type="entry name" value="Metallophos"/>
    <property type="match status" value="1"/>
</dbReference>
<dbReference type="InterPro" id="IPR050126">
    <property type="entry name" value="Ap4A_hydrolase"/>
</dbReference>
<dbReference type="SUPFAM" id="SSF56300">
    <property type="entry name" value="Metallo-dependent phosphatases"/>
    <property type="match status" value="1"/>
</dbReference>
<dbReference type="InterPro" id="IPR004843">
    <property type="entry name" value="Calcineurin-like_PHP"/>
</dbReference>
<organism evidence="2 3">
    <name type="scientific">Chitinophaga arvensicola</name>
    <dbReference type="NCBI Taxonomy" id="29529"/>
    <lineage>
        <taxon>Bacteria</taxon>
        <taxon>Pseudomonadati</taxon>
        <taxon>Bacteroidota</taxon>
        <taxon>Chitinophagia</taxon>
        <taxon>Chitinophagales</taxon>
        <taxon>Chitinophagaceae</taxon>
        <taxon>Chitinophaga</taxon>
    </lineage>
</organism>
<accession>A0A1I0SBQ6</accession>
<dbReference type="STRING" id="29529.SAMN04488122_5931"/>
<dbReference type="RefSeq" id="WP_089901791.1">
    <property type="nucleotide sequence ID" value="NZ_FOJG01000002.1"/>
</dbReference>
<evidence type="ECO:0000313" key="2">
    <source>
        <dbReference type="EMBL" id="SEW54139.1"/>
    </source>
</evidence>
<name>A0A1I0SBQ6_9BACT</name>
<dbReference type="AlphaFoldDB" id="A0A1I0SBQ6"/>
<keyword evidence="3" id="KW-1185">Reference proteome</keyword>
<dbReference type="GO" id="GO:0008803">
    <property type="term" value="F:bis(5'-nucleosyl)-tetraphosphatase (symmetrical) activity"/>
    <property type="evidence" value="ECO:0007669"/>
    <property type="project" value="TreeGrafter"/>
</dbReference>
<protein>
    <submittedName>
        <fullName evidence="2">Serine/threonine protein phosphatase 1</fullName>
    </submittedName>
</protein>
<dbReference type="GO" id="GO:0016791">
    <property type="term" value="F:phosphatase activity"/>
    <property type="evidence" value="ECO:0007669"/>
    <property type="project" value="TreeGrafter"/>
</dbReference>